<accession>A0A497ETT3</accession>
<gene>
    <name evidence="2" type="ORF">DRJ21_01945</name>
</gene>
<feature type="transmembrane region" description="Helical" evidence="1">
    <location>
        <begin position="74"/>
        <end position="98"/>
    </location>
</feature>
<comment type="caution">
    <text evidence="2">The sequence shown here is derived from an EMBL/GenBank/DDBJ whole genome shotgun (WGS) entry which is preliminary data.</text>
</comment>
<protein>
    <submittedName>
        <fullName evidence="2">Uncharacterized protein</fullName>
    </submittedName>
</protein>
<keyword evidence="1" id="KW-1133">Transmembrane helix</keyword>
<keyword evidence="1" id="KW-0472">Membrane</keyword>
<evidence type="ECO:0000256" key="1">
    <source>
        <dbReference type="SAM" id="Phobius"/>
    </source>
</evidence>
<dbReference type="AlphaFoldDB" id="A0A497ETT3"/>
<organism evidence="2 3">
    <name type="scientific">Thermoproteota archaeon</name>
    <dbReference type="NCBI Taxonomy" id="2056631"/>
    <lineage>
        <taxon>Archaea</taxon>
        <taxon>Thermoproteota</taxon>
    </lineage>
</organism>
<evidence type="ECO:0000313" key="3">
    <source>
        <dbReference type="Proteomes" id="UP000281962"/>
    </source>
</evidence>
<name>A0A497ETT3_9CREN</name>
<sequence length="144" mass="16508">MERKYLRYLGYISVVLGIIYTLTGIIEMINSLVLLVPLFIFSRDFMGGFVSITIGLVFIYGIRELLKEDYRGLSFVLVGLIMAVMFAGLYTLILIANAVECYILGNEEFAGWTILNDLRMELMLGWLLVPVLIWLVNTIRREEL</sequence>
<dbReference type="EMBL" id="QMQY01000072">
    <property type="protein sequence ID" value="RLE50120.1"/>
    <property type="molecule type" value="Genomic_DNA"/>
</dbReference>
<dbReference type="Proteomes" id="UP000281962">
    <property type="component" value="Unassembled WGS sequence"/>
</dbReference>
<feature type="transmembrane region" description="Helical" evidence="1">
    <location>
        <begin position="45"/>
        <end position="62"/>
    </location>
</feature>
<proteinExistence type="predicted"/>
<keyword evidence="1" id="KW-0812">Transmembrane</keyword>
<feature type="transmembrane region" description="Helical" evidence="1">
    <location>
        <begin position="12"/>
        <end position="39"/>
    </location>
</feature>
<evidence type="ECO:0000313" key="2">
    <source>
        <dbReference type="EMBL" id="RLE50120.1"/>
    </source>
</evidence>
<feature type="transmembrane region" description="Helical" evidence="1">
    <location>
        <begin position="118"/>
        <end position="136"/>
    </location>
</feature>
<reference evidence="2 3" key="1">
    <citation type="submission" date="2018-06" db="EMBL/GenBank/DDBJ databases">
        <title>Extensive metabolic versatility and redundancy in microbially diverse, dynamic hydrothermal sediments.</title>
        <authorList>
            <person name="Dombrowski N."/>
            <person name="Teske A."/>
            <person name="Baker B.J."/>
        </authorList>
    </citation>
    <scope>NUCLEOTIDE SEQUENCE [LARGE SCALE GENOMIC DNA]</scope>
    <source>
        <strain evidence="2">B30_G17</strain>
    </source>
</reference>